<protein>
    <submittedName>
        <fullName evidence="2">Serine/threonine protein kinase</fullName>
    </submittedName>
</protein>
<reference evidence="3 4" key="2">
    <citation type="submission" date="2021-03" db="EMBL/GenBank/DDBJ databases">
        <title>Genomic Encyclopedia of Type Strains, Phase IV (KMG-IV): sequencing the most valuable type-strain genomes for metagenomic binning, comparative biology and taxonomic classification.</title>
        <authorList>
            <person name="Goeker M."/>
        </authorList>
    </citation>
    <scope>NUCLEOTIDE SEQUENCE [LARGE SCALE GENOMIC DNA]</scope>
    <source>
        <strain evidence="3 4">DSM 41954</strain>
    </source>
</reference>
<dbReference type="AlphaFoldDB" id="A0A060ZM74"/>
<dbReference type="HOGENOM" id="CLU_1019122_0_0_11"/>
<evidence type="ECO:0000256" key="1">
    <source>
        <dbReference type="SAM" id="MobiDB-lite"/>
    </source>
</evidence>
<gene>
    <name evidence="3" type="ORF">J2Z30_003520</name>
    <name evidence="2" type="ORF">SIRAN4030</name>
</gene>
<dbReference type="GO" id="GO:0004674">
    <property type="term" value="F:protein serine/threonine kinase activity"/>
    <property type="evidence" value="ECO:0007669"/>
    <property type="project" value="UniProtKB-KW"/>
</dbReference>
<keyword evidence="2" id="KW-0808">Transferase</keyword>
<evidence type="ECO:0000313" key="2">
    <source>
        <dbReference type="EMBL" id="CDR07287.1"/>
    </source>
</evidence>
<proteinExistence type="predicted"/>
<reference evidence="2" key="1">
    <citation type="submission" date="2014-05" db="EMBL/GenBank/DDBJ databases">
        <authorList>
            <person name="Horn Fabian"/>
        </authorList>
    </citation>
    <scope>NUCLEOTIDE SEQUENCE</scope>
</reference>
<dbReference type="EMBL" id="JAGGLR010000008">
    <property type="protein sequence ID" value="MBP2062504.1"/>
    <property type="molecule type" value="Genomic_DNA"/>
</dbReference>
<dbReference type="EMBL" id="LK022848">
    <property type="protein sequence ID" value="CDR07287.1"/>
    <property type="molecule type" value="Genomic_DNA"/>
</dbReference>
<dbReference type="GeneID" id="32465601"/>
<evidence type="ECO:0000313" key="3">
    <source>
        <dbReference type="EMBL" id="MBP2062504.1"/>
    </source>
</evidence>
<keyword evidence="2" id="KW-0418">Kinase</keyword>
<keyword evidence="4" id="KW-1185">Reference proteome</keyword>
<organism evidence="2">
    <name type="scientific">Streptomyces iranensis</name>
    <dbReference type="NCBI Taxonomy" id="576784"/>
    <lineage>
        <taxon>Bacteria</taxon>
        <taxon>Bacillati</taxon>
        <taxon>Actinomycetota</taxon>
        <taxon>Actinomycetes</taxon>
        <taxon>Kitasatosporales</taxon>
        <taxon>Streptomycetaceae</taxon>
        <taxon>Streptomyces</taxon>
        <taxon>Streptomyces violaceusniger group</taxon>
    </lineage>
</organism>
<dbReference type="RefSeq" id="WP_052701402.1">
    <property type="nucleotide sequence ID" value="NZ_BAABDR010000003.1"/>
</dbReference>
<feature type="compositionally biased region" description="Gly residues" evidence="1">
    <location>
        <begin position="91"/>
        <end position="104"/>
    </location>
</feature>
<accession>A0A060ZM74</accession>
<feature type="region of interest" description="Disordered" evidence="1">
    <location>
        <begin position="54"/>
        <end position="120"/>
    </location>
</feature>
<name>A0A060ZM74_9ACTN</name>
<evidence type="ECO:0000313" key="4">
    <source>
        <dbReference type="Proteomes" id="UP000756710"/>
    </source>
</evidence>
<sequence>MSSASGGADPGTGGGSEEQRQRGIWILVAAALAFAVLALPQVVEGDDKTSFAGSALPSGGASRPPTSPGGLPSGLPSGVPTGVPSASLPGYGSGGSGGGGGSGGTKAPATPTVAPDPTEEAYRAVSSGDCLAVYDTGSGDYNTRMPAPVDCDAGNAYMWVSAVRSGGGACRQGPGQNYMSYTSRGRTTALCLTRQFKVGYCLLAKQTGSGRQARMNAGLMTVVDCDAKRVPVRYNRILHITGVYKAPASASAANCARVQGDRTYYWSWLVNDGRTLLCTMVYQG</sequence>
<dbReference type="Proteomes" id="UP000756710">
    <property type="component" value="Unassembled WGS sequence"/>
</dbReference>
<keyword evidence="2" id="KW-0723">Serine/threonine-protein kinase</keyword>
<feature type="compositionally biased region" description="Low complexity" evidence="1">
    <location>
        <begin position="68"/>
        <end position="85"/>
    </location>
</feature>
<feature type="compositionally biased region" description="Low complexity" evidence="1">
    <location>
        <begin position="105"/>
        <end position="116"/>
    </location>
</feature>